<feature type="coiled-coil region" evidence="1">
    <location>
        <begin position="29"/>
        <end position="63"/>
    </location>
</feature>
<organism evidence="2 3">
    <name type="scientific">Methylomagnum ishizawai</name>
    <dbReference type="NCBI Taxonomy" id="1760988"/>
    <lineage>
        <taxon>Bacteria</taxon>
        <taxon>Pseudomonadati</taxon>
        <taxon>Pseudomonadota</taxon>
        <taxon>Gammaproteobacteria</taxon>
        <taxon>Methylococcales</taxon>
        <taxon>Methylococcaceae</taxon>
        <taxon>Methylomagnum</taxon>
    </lineage>
</organism>
<evidence type="ECO:0000256" key="1">
    <source>
        <dbReference type="SAM" id="Coils"/>
    </source>
</evidence>
<keyword evidence="1" id="KW-0175">Coiled coil</keyword>
<dbReference type="AlphaFoldDB" id="A0A1Y6CSZ0"/>
<dbReference type="OrthoDB" id="6197894at2"/>
<accession>A0A1Y6CSZ0</accession>
<proteinExistence type="predicted"/>
<gene>
    <name evidence="2" type="ORF">SAMN02949497_1038</name>
</gene>
<dbReference type="Proteomes" id="UP000192923">
    <property type="component" value="Unassembled WGS sequence"/>
</dbReference>
<sequence length="86" mass="9734">MNVQEELGKFRDGLLQQRDELAVQLNLAKLEAREEWERAEAKLEEFSAKLEGAAAEAKDASDDVWASAKMLGEELKSAYERIKSHL</sequence>
<dbReference type="EMBL" id="FXAM01000001">
    <property type="protein sequence ID" value="SMF93749.1"/>
    <property type="molecule type" value="Genomic_DNA"/>
</dbReference>
<keyword evidence="3" id="KW-1185">Reference proteome</keyword>
<dbReference type="RefSeq" id="WP_085210565.1">
    <property type="nucleotide sequence ID" value="NZ_FXAM01000001.1"/>
</dbReference>
<reference evidence="2 3" key="1">
    <citation type="submission" date="2016-12" db="EMBL/GenBank/DDBJ databases">
        <authorList>
            <person name="Song W.-J."/>
            <person name="Kurnit D.M."/>
        </authorList>
    </citation>
    <scope>NUCLEOTIDE SEQUENCE [LARGE SCALE GENOMIC DNA]</scope>
    <source>
        <strain evidence="2 3">175</strain>
    </source>
</reference>
<protein>
    <recommendedName>
        <fullName evidence="4">Coiled coil domain-containing protein</fullName>
    </recommendedName>
</protein>
<evidence type="ECO:0000313" key="2">
    <source>
        <dbReference type="EMBL" id="SMF93749.1"/>
    </source>
</evidence>
<evidence type="ECO:0008006" key="4">
    <source>
        <dbReference type="Google" id="ProtNLM"/>
    </source>
</evidence>
<name>A0A1Y6CSZ0_9GAMM</name>
<evidence type="ECO:0000313" key="3">
    <source>
        <dbReference type="Proteomes" id="UP000192923"/>
    </source>
</evidence>